<sequence>MTIPPTADVEIFGSCVNSEEPYILSDAVSTILSPQFLSPDGDRMCYTSAVFTELPSDAYDYLVVRFGTRPSSQSRAIETSLPRPGPLQLGLQFPDASSAWADITARELLSYPGFSGRISSIELPEGDMFDTRMLTTTSASLPFPGVTSVFIKGPPARSFLRYLALRPARHFFIDLEFLTIEEVELRPLLDVDDEALLNAMTDKYFYNDTRKTMLSCLNSALQTRAGEQKSLTRLRIMNGDFGEGVVETLRKLVKELEILD</sequence>
<evidence type="ECO:0000313" key="1">
    <source>
        <dbReference type="EMBL" id="KAI0030698.1"/>
    </source>
</evidence>
<comment type="caution">
    <text evidence="1">The sequence shown here is derived from an EMBL/GenBank/DDBJ whole genome shotgun (WGS) entry which is preliminary data.</text>
</comment>
<evidence type="ECO:0000313" key="2">
    <source>
        <dbReference type="Proteomes" id="UP000814128"/>
    </source>
</evidence>
<gene>
    <name evidence="1" type="ORF">K488DRAFT_71978</name>
</gene>
<name>A0ACB8QG69_9AGAM</name>
<organism evidence="1 2">
    <name type="scientific">Vararia minispora EC-137</name>
    <dbReference type="NCBI Taxonomy" id="1314806"/>
    <lineage>
        <taxon>Eukaryota</taxon>
        <taxon>Fungi</taxon>
        <taxon>Dikarya</taxon>
        <taxon>Basidiomycota</taxon>
        <taxon>Agaricomycotina</taxon>
        <taxon>Agaricomycetes</taxon>
        <taxon>Russulales</taxon>
        <taxon>Lachnocladiaceae</taxon>
        <taxon>Vararia</taxon>
    </lineage>
</organism>
<dbReference type="Proteomes" id="UP000814128">
    <property type="component" value="Unassembled WGS sequence"/>
</dbReference>
<proteinExistence type="predicted"/>
<accession>A0ACB8QG69</accession>
<reference evidence="1" key="2">
    <citation type="journal article" date="2022" name="New Phytol.">
        <title>Evolutionary transition to the ectomycorrhizal habit in the genomes of a hyperdiverse lineage of mushroom-forming fungi.</title>
        <authorList>
            <person name="Looney B."/>
            <person name="Miyauchi S."/>
            <person name="Morin E."/>
            <person name="Drula E."/>
            <person name="Courty P.E."/>
            <person name="Kohler A."/>
            <person name="Kuo A."/>
            <person name="LaButti K."/>
            <person name="Pangilinan J."/>
            <person name="Lipzen A."/>
            <person name="Riley R."/>
            <person name="Andreopoulos W."/>
            <person name="He G."/>
            <person name="Johnson J."/>
            <person name="Nolan M."/>
            <person name="Tritt A."/>
            <person name="Barry K.W."/>
            <person name="Grigoriev I.V."/>
            <person name="Nagy L.G."/>
            <person name="Hibbett D."/>
            <person name="Henrissat B."/>
            <person name="Matheny P.B."/>
            <person name="Labbe J."/>
            <person name="Martin F.M."/>
        </authorList>
    </citation>
    <scope>NUCLEOTIDE SEQUENCE</scope>
    <source>
        <strain evidence="1">EC-137</strain>
    </source>
</reference>
<protein>
    <submittedName>
        <fullName evidence="1">Uncharacterized protein</fullName>
    </submittedName>
</protein>
<dbReference type="EMBL" id="MU273609">
    <property type="protein sequence ID" value="KAI0030698.1"/>
    <property type="molecule type" value="Genomic_DNA"/>
</dbReference>
<reference evidence="1" key="1">
    <citation type="submission" date="2021-02" db="EMBL/GenBank/DDBJ databases">
        <authorList>
            <consortium name="DOE Joint Genome Institute"/>
            <person name="Ahrendt S."/>
            <person name="Looney B.P."/>
            <person name="Miyauchi S."/>
            <person name="Morin E."/>
            <person name="Drula E."/>
            <person name="Courty P.E."/>
            <person name="Chicoki N."/>
            <person name="Fauchery L."/>
            <person name="Kohler A."/>
            <person name="Kuo A."/>
            <person name="Labutti K."/>
            <person name="Pangilinan J."/>
            <person name="Lipzen A."/>
            <person name="Riley R."/>
            <person name="Andreopoulos W."/>
            <person name="He G."/>
            <person name="Johnson J."/>
            <person name="Barry K.W."/>
            <person name="Grigoriev I.V."/>
            <person name="Nagy L."/>
            <person name="Hibbett D."/>
            <person name="Henrissat B."/>
            <person name="Matheny P.B."/>
            <person name="Labbe J."/>
            <person name="Martin F."/>
        </authorList>
    </citation>
    <scope>NUCLEOTIDE SEQUENCE</scope>
    <source>
        <strain evidence="1">EC-137</strain>
    </source>
</reference>
<keyword evidence="2" id="KW-1185">Reference proteome</keyword>